<dbReference type="Proteomes" id="UP000232722">
    <property type="component" value="Unassembled WGS sequence"/>
</dbReference>
<keyword evidence="1" id="KW-0812">Transmembrane</keyword>
<comment type="caution">
    <text evidence="2">The sequence shown here is derived from an EMBL/GenBank/DDBJ whole genome shotgun (WGS) entry which is preliminary data.</text>
</comment>
<dbReference type="AlphaFoldDB" id="A0A2N0PHG6"/>
<keyword evidence="1" id="KW-1133">Transmembrane helix</keyword>
<protein>
    <submittedName>
        <fullName evidence="2">Uncharacterized protein</fullName>
    </submittedName>
</protein>
<evidence type="ECO:0000313" key="2">
    <source>
        <dbReference type="EMBL" id="PKC06247.1"/>
    </source>
</evidence>
<dbReference type="EMBL" id="LLXJ01000778">
    <property type="protein sequence ID" value="PKC06247.1"/>
    <property type="molecule type" value="Genomic_DNA"/>
</dbReference>
<gene>
    <name evidence="2" type="ORF">RhiirA5_360475</name>
</gene>
<feature type="non-terminal residue" evidence="2">
    <location>
        <position position="55"/>
    </location>
</feature>
<evidence type="ECO:0000313" key="3">
    <source>
        <dbReference type="Proteomes" id="UP000232722"/>
    </source>
</evidence>
<reference evidence="2 3" key="1">
    <citation type="submission" date="2016-04" db="EMBL/GenBank/DDBJ databases">
        <title>Genome analyses suggest a sexual origin of heterokaryosis in a supposedly ancient asexual fungus.</title>
        <authorList>
            <person name="Ropars J."/>
            <person name="Sedzielewska K."/>
            <person name="Noel J."/>
            <person name="Charron P."/>
            <person name="Farinelli L."/>
            <person name="Marton T."/>
            <person name="Kruger M."/>
            <person name="Pelin A."/>
            <person name="Brachmann A."/>
            <person name="Corradi N."/>
        </authorList>
    </citation>
    <scope>NUCLEOTIDE SEQUENCE [LARGE SCALE GENOMIC DNA]</scope>
    <source>
        <strain evidence="2 3">A5</strain>
    </source>
</reference>
<proteinExistence type="predicted"/>
<feature type="transmembrane region" description="Helical" evidence="1">
    <location>
        <begin position="20"/>
        <end position="44"/>
    </location>
</feature>
<keyword evidence="1" id="KW-0472">Membrane</keyword>
<organism evidence="2 3">
    <name type="scientific">Rhizophagus irregularis</name>
    <dbReference type="NCBI Taxonomy" id="588596"/>
    <lineage>
        <taxon>Eukaryota</taxon>
        <taxon>Fungi</taxon>
        <taxon>Fungi incertae sedis</taxon>
        <taxon>Mucoromycota</taxon>
        <taxon>Glomeromycotina</taxon>
        <taxon>Glomeromycetes</taxon>
        <taxon>Glomerales</taxon>
        <taxon>Glomeraceae</taxon>
        <taxon>Rhizophagus</taxon>
    </lineage>
</organism>
<evidence type="ECO:0000256" key="1">
    <source>
        <dbReference type="SAM" id="Phobius"/>
    </source>
</evidence>
<accession>A0A2N0PHG6</accession>
<sequence length="55" mass="6386">MILLYNVIKFMGQHLAVVVGLTYFKIVMEIGKAILHTLILILIYQKVMDHIIIFL</sequence>
<name>A0A2N0PHG6_9GLOM</name>
<reference evidence="2 3" key="2">
    <citation type="submission" date="2017-09" db="EMBL/GenBank/DDBJ databases">
        <title>Extensive intraspecific genome diversity in a model arbuscular mycorrhizal fungus.</title>
        <authorList>
            <person name="Chen E.C."/>
            <person name="Morin E."/>
            <person name="Beaudet D."/>
            <person name="Noel J."/>
            <person name="Ndikumana S."/>
            <person name="Charron P."/>
            <person name="St-Onge C."/>
            <person name="Giorgi J."/>
            <person name="Grigoriev I.V."/>
            <person name="Roux C."/>
            <person name="Martin F.M."/>
            <person name="Corradi N."/>
        </authorList>
    </citation>
    <scope>NUCLEOTIDE SEQUENCE [LARGE SCALE GENOMIC DNA]</scope>
    <source>
        <strain evidence="2 3">A5</strain>
    </source>
</reference>